<feature type="domain" description="Putative mannosyltransferase YkcA/B-like C-terminal" evidence="11">
    <location>
        <begin position="535"/>
        <end position="622"/>
    </location>
</feature>
<dbReference type="PANTHER" id="PTHR33908:SF3">
    <property type="entry name" value="UNDECAPRENYL PHOSPHATE-ALPHA-4-AMINO-4-DEOXY-L-ARABINOSE ARABINOSYL TRANSFERASE"/>
    <property type="match status" value="1"/>
</dbReference>
<keyword evidence="4 12" id="KW-0808">Transferase</keyword>
<feature type="transmembrane region" description="Helical" evidence="9">
    <location>
        <begin position="95"/>
        <end position="123"/>
    </location>
</feature>
<evidence type="ECO:0000256" key="6">
    <source>
        <dbReference type="ARBA" id="ARBA00022989"/>
    </source>
</evidence>
<dbReference type="InterPro" id="IPR056785">
    <property type="entry name" value="YkcA/B-like_C"/>
</dbReference>
<comment type="caution">
    <text evidence="12">The sequence shown here is derived from an EMBL/GenBank/DDBJ whole genome shotgun (WGS) entry which is preliminary data.</text>
</comment>
<dbReference type="OrthoDB" id="5241882at2"/>
<feature type="transmembrane region" description="Helical" evidence="9">
    <location>
        <begin position="228"/>
        <end position="246"/>
    </location>
</feature>
<feature type="transmembrane region" description="Helical" evidence="9">
    <location>
        <begin position="371"/>
        <end position="389"/>
    </location>
</feature>
<name>A0A6L3W0H5_9ACTN</name>
<evidence type="ECO:0000256" key="2">
    <source>
        <dbReference type="ARBA" id="ARBA00022475"/>
    </source>
</evidence>
<sequence length="645" mass="66013">MTTTIVPGTGTATPPAHARPRASGPWPARAALGAIMALATVLYGWGVWSQSGNSYYAAAVLSGTKSWKAFFYGSLDAGNYITVDKPPLALWTQELVARVIGVNGWSLVGPSVVMGVAAVAVLYATVRRAFGTTAALIAALVLALTPITVAIDRDNNPDTLLVLLLVLGAWALQRAVESGRLRWLAACALLVGLGFNTKMMQAFLVLPAFALVYLLCAPGGRLRRVRHLAVAGGVLAVASAWWMLIVDAVPASSRPYVGGSTDGSVWDLVIGYNGLGRIFGENGGGGGGGQGGGFGGAAGIGRLFNDTMGGQISWLLPFAAIALVTGLVLRGRRPRTDLKRAALLLWGGWLAVHFAVFSLSEGTFHPYYTTAMAPAIAALAGAGCVTMFGAPRRMSWTLPFAVAVTAGWAFFLLRRTPSWHPWLPWTVAALAAVAVIGLDLRRAPRRLAVAAAEIGLVAVLAGPAAYAASAASSGADNGSNPTAGPAAQGGMGGFGHGAPTGGGPGSSGQKGRFQTPPSGQSGQPSGRGGEVSSQLVSYLEKNQGDATWLVAVSSAQNASSIILRTGRPVIAMGGFTGSDPAMTVAKLQRYVQEGKLKYVMLGGGGPGGGSANSAVTAWIKQHGTVVSASEYGGTSGSGTLYKLSK</sequence>
<keyword evidence="6 9" id="KW-1133">Transmembrane helix</keyword>
<dbReference type="Pfam" id="PF13231">
    <property type="entry name" value="PMT_2"/>
    <property type="match status" value="1"/>
</dbReference>
<feature type="transmembrane region" description="Helical" evidence="9">
    <location>
        <begin position="30"/>
        <end position="48"/>
    </location>
</feature>
<feature type="compositionally biased region" description="Low complexity" evidence="8">
    <location>
        <begin position="509"/>
        <end position="524"/>
    </location>
</feature>
<evidence type="ECO:0000313" key="13">
    <source>
        <dbReference type="Proteomes" id="UP000483004"/>
    </source>
</evidence>
<feature type="compositionally biased region" description="Gly residues" evidence="8">
    <location>
        <begin position="487"/>
        <end position="508"/>
    </location>
</feature>
<feature type="region of interest" description="Disordered" evidence="8">
    <location>
        <begin position="471"/>
        <end position="533"/>
    </location>
</feature>
<evidence type="ECO:0000256" key="9">
    <source>
        <dbReference type="SAM" id="Phobius"/>
    </source>
</evidence>
<feature type="domain" description="Glycosyltransferase RgtA/B/C/D-like" evidence="10">
    <location>
        <begin position="84"/>
        <end position="240"/>
    </location>
</feature>
<feature type="transmembrane region" description="Helical" evidence="9">
    <location>
        <begin position="447"/>
        <end position="468"/>
    </location>
</feature>
<feature type="transmembrane region" description="Helical" evidence="9">
    <location>
        <begin position="396"/>
        <end position="413"/>
    </location>
</feature>
<feature type="transmembrane region" description="Helical" evidence="9">
    <location>
        <begin position="312"/>
        <end position="329"/>
    </location>
</feature>
<keyword evidence="5 9" id="KW-0812">Transmembrane</keyword>
<evidence type="ECO:0000256" key="7">
    <source>
        <dbReference type="ARBA" id="ARBA00023136"/>
    </source>
</evidence>
<dbReference type="Proteomes" id="UP000483004">
    <property type="component" value="Unassembled WGS sequence"/>
</dbReference>
<evidence type="ECO:0000256" key="1">
    <source>
        <dbReference type="ARBA" id="ARBA00004651"/>
    </source>
</evidence>
<dbReference type="PANTHER" id="PTHR33908">
    <property type="entry name" value="MANNOSYLTRANSFERASE YKCB-RELATED"/>
    <property type="match status" value="1"/>
</dbReference>
<feature type="transmembrane region" description="Helical" evidence="9">
    <location>
        <begin position="129"/>
        <end position="151"/>
    </location>
</feature>
<comment type="subcellular location">
    <subcellularLocation>
        <location evidence="1">Cell membrane</location>
        <topology evidence="1">Multi-pass membrane protein</topology>
    </subcellularLocation>
</comment>
<feature type="compositionally biased region" description="Low complexity" evidence="8">
    <location>
        <begin position="1"/>
        <end position="16"/>
    </location>
</feature>
<proteinExistence type="predicted"/>
<dbReference type="InterPro" id="IPR050297">
    <property type="entry name" value="LipidA_mod_glycosyltrf_83"/>
</dbReference>
<dbReference type="GO" id="GO:0016763">
    <property type="term" value="F:pentosyltransferase activity"/>
    <property type="evidence" value="ECO:0007669"/>
    <property type="project" value="TreeGrafter"/>
</dbReference>
<dbReference type="GO" id="GO:0005886">
    <property type="term" value="C:plasma membrane"/>
    <property type="evidence" value="ECO:0007669"/>
    <property type="project" value="UniProtKB-SubCell"/>
</dbReference>
<gene>
    <name evidence="12" type="ORF">F9B16_20325</name>
</gene>
<evidence type="ECO:0000256" key="3">
    <source>
        <dbReference type="ARBA" id="ARBA00022676"/>
    </source>
</evidence>
<feature type="transmembrane region" description="Helical" evidence="9">
    <location>
        <begin position="199"/>
        <end position="216"/>
    </location>
</feature>
<dbReference type="GO" id="GO:0010041">
    <property type="term" value="P:response to iron(III) ion"/>
    <property type="evidence" value="ECO:0007669"/>
    <property type="project" value="TreeGrafter"/>
</dbReference>
<accession>A0A6L3W0H5</accession>
<reference evidence="12 13" key="1">
    <citation type="submission" date="2019-09" db="EMBL/GenBank/DDBJ databases">
        <title>Actinomadura physcomitrii sp. nov., a novel actinomycete isolated from moss [Physcomitrium sphaericum (Ludw) Fuernr].</title>
        <authorList>
            <person name="Liu C."/>
            <person name="Zhuang X."/>
        </authorList>
    </citation>
    <scope>NUCLEOTIDE SEQUENCE [LARGE SCALE GENOMIC DNA]</scope>
    <source>
        <strain evidence="12 13">CYP1-1B</strain>
    </source>
</reference>
<dbReference type="InterPro" id="IPR038731">
    <property type="entry name" value="RgtA/B/C-like"/>
</dbReference>
<evidence type="ECO:0000259" key="11">
    <source>
        <dbReference type="Pfam" id="PF24878"/>
    </source>
</evidence>
<feature type="transmembrane region" description="Helical" evidence="9">
    <location>
        <begin position="419"/>
        <end position="440"/>
    </location>
</feature>
<dbReference type="EMBL" id="WBMR01000056">
    <property type="protein sequence ID" value="KAB2379478.1"/>
    <property type="molecule type" value="Genomic_DNA"/>
</dbReference>
<evidence type="ECO:0000256" key="8">
    <source>
        <dbReference type="SAM" id="MobiDB-lite"/>
    </source>
</evidence>
<dbReference type="Pfam" id="PF24878">
    <property type="entry name" value="YkcB_C"/>
    <property type="match status" value="1"/>
</dbReference>
<evidence type="ECO:0000256" key="5">
    <source>
        <dbReference type="ARBA" id="ARBA00022692"/>
    </source>
</evidence>
<protein>
    <submittedName>
        <fullName evidence="12">Glycosyl transferase family 39</fullName>
    </submittedName>
</protein>
<feature type="transmembrane region" description="Helical" evidence="9">
    <location>
        <begin position="341"/>
        <end position="359"/>
    </location>
</feature>
<dbReference type="RefSeq" id="WP_151541682.1">
    <property type="nucleotide sequence ID" value="NZ_WBMR01000056.1"/>
</dbReference>
<dbReference type="GO" id="GO:0009103">
    <property type="term" value="P:lipopolysaccharide biosynthetic process"/>
    <property type="evidence" value="ECO:0007669"/>
    <property type="project" value="UniProtKB-ARBA"/>
</dbReference>
<keyword evidence="2" id="KW-1003">Cell membrane</keyword>
<feature type="region of interest" description="Disordered" evidence="8">
    <location>
        <begin position="1"/>
        <end position="24"/>
    </location>
</feature>
<evidence type="ECO:0000313" key="12">
    <source>
        <dbReference type="EMBL" id="KAB2379478.1"/>
    </source>
</evidence>
<evidence type="ECO:0000256" key="4">
    <source>
        <dbReference type="ARBA" id="ARBA00022679"/>
    </source>
</evidence>
<evidence type="ECO:0000259" key="10">
    <source>
        <dbReference type="Pfam" id="PF13231"/>
    </source>
</evidence>
<keyword evidence="3" id="KW-0328">Glycosyltransferase</keyword>
<feature type="compositionally biased region" description="Low complexity" evidence="8">
    <location>
        <begin position="471"/>
        <end position="486"/>
    </location>
</feature>
<organism evidence="12 13">
    <name type="scientific">Actinomadura montaniterrae</name>
    <dbReference type="NCBI Taxonomy" id="1803903"/>
    <lineage>
        <taxon>Bacteria</taxon>
        <taxon>Bacillati</taxon>
        <taxon>Actinomycetota</taxon>
        <taxon>Actinomycetes</taxon>
        <taxon>Streptosporangiales</taxon>
        <taxon>Thermomonosporaceae</taxon>
        <taxon>Actinomadura</taxon>
    </lineage>
</organism>
<keyword evidence="7 9" id="KW-0472">Membrane</keyword>
<dbReference type="AlphaFoldDB" id="A0A6L3W0H5"/>
<keyword evidence="13" id="KW-1185">Reference proteome</keyword>